<feature type="chain" id="PRO_5027609204" evidence="1">
    <location>
        <begin position="24"/>
        <end position="144"/>
    </location>
</feature>
<gene>
    <name evidence="2" type="ORF">ENV54_09830</name>
</gene>
<evidence type="ECO:0000256" key="1">
    <source>
        <dbReference type="SAM" id="SignalP"/>
    </source>
</evidence>
<accession>A0A7C4ASV0</accession>
<feature type="signal peptide" evidence="1">
    <location>
        <begin position="1"/>
        <end position="23"/>
    </location>
</feature>
<name>A0A7C4ASV0_9BACT</name>
<organism evidence="2">
    <name type="scientific">Desulfomonile tiedjei</name>
    <dbReference type="NCBI Taxonomy" id="2358"/>
    <lineage>
        <taxon>Bacteria</taxon>
        <taxon>Pseudomonadati</taxon>
        <taxon>Thermodesulfobacteriota</taxon>
        <taxon>Desulfomonilia</taxon>
        <taxon>Desulfomonilales</taxon>
        <taxon>Desulfomonilaceae</taxon>
        <taxon>Desulfomonile</taxon>
    </lineage>
</organism>
<proteinExistence type="predicted"/>
<protein>
    <submittedName>
        <fullName evidence="2">Uncharacterized protein</fullName>
    </submittedName>
</protein>
<dbReference type="AlphaFoldDB" id="A0A7C4ASV0"/>
<sequence length="144" mass="13984">MGKRVGRILLVAAMVMTGTWALAGGAPVAVSQGVPCGPGGYAVAGNPCAYWGDAPFPGMCGGVVALPFLVVGSLLGGNTVGPYPPIPGPAYAAAARAPRVGVAAPVYAAPAAPYAENSIFSGLPLFDLGSNILGSFTGGIGLGL</sequence>
<dbReference type="EMBL" id="DTGT01000314">
    <property type="protein sequence ID" value="HGH61584.1"/>
    <property type="molecule type" value="Genomic_DNA"/>
</dbReference>
<comment type="caution">
    <text evidence="2">The sequence shown here is derived from an EMBL/GenBank/DDBJ whole genome shotgun (WGS) entry which is preliminary data.</text>
</comment>
<evidence type="ECO:0000313" key="2">
    <source>
        <dbReference type="EMBL" id="HGH61584.1"/>
    </source>
</evidence>
<keyword evidence="1" id="KW-0732">Signal</keyword>
<reference evidence="2" key="1">
    <citation type="journal article" date="2020" name="mSystems">
        <title>Genome- and Community-Level Interaction Insights into Carbon Utilization and Element Cycling Functions of Hydrothermarchaeota in Hydrothermal Sediment.</title>
        <authorList>
            <person name="Zhou Z."/>
            <person name="Liu Y."/>
            <person name="Xu W."/>
            <person name="Pan J."/>
            <person name="Luo Z.H."/>
            <person name="Li M."/>
        </authorList>
    </citation>
    <scope>NUCLEOTIDE SEQUENCE [LARGE SCALE GENOMIC DNA]</scope>
    <source>
        <strain evidence="2">SpSt-769</strain>
    </source>
</reference>